<proteinExistence type="predicted"/>
<evidence type="ECO:0008006" key="4">
    <source>
        <dbReference type="Google" id="ProtNLM"/>
    </source>
</evidence>
<keyword evidence="3" id="KW-1185">Reference proteome</keyword>
<dbReference type="Proteomes" id="UP001597512">
    <property type="component" value="Unassembled WGS sequence"/>
</dbReference>
<name>A0ABW6AP29_9BACT</name>
<comment type="caution">
    <text evidence="2">The sequence shown here is derived from an EMBL/GenBank/DDBJ whole genome shotgun (WGS) entry which is preliminary data.</text>
</comment>
<accession>A0ABW6AP29</accession>
<evidence type="ECO:0000313" key="2">
    <source>
        <dbReference type="EMBL" id="MFD2936168.1"/>
    </source>
</evidence>
<evidence type="ECO:0000256" key="1">
    <source>
        <dbReference type="SAM" id="MobiDB-lite"/>
    </source>
</evidence>
<dbReference type="RefSeq" id="WP_381504731.1">
    <property type="nucleotide sequence ID" value="NZ_JBHUOM010000022.1"/>
</dbReference>
<feature type="region of interest" description="Disordered" evidence="1">
    <location>
        <begin position="23"/>
        <end position="42"/>
    </location>
</feature>
<evidence type="ECO:0000313" key="3">
    <source>
        <dbReference type="Proteomes" id="UP001597512"/>
    </source>
</evidence>
<dbReference type="EMBL" id="JBHUOM010000022">
    <property type="protein sequence ID" value="MFD2936168.1"/>
    <property type="molecule type" value="Genomic_DNA"/>
</dbReference>
<organism evidence="2 3">
    <name type="scientific">Spirosoma flavum</name>
    <dbReference type="NCBI Taxonomy" id="2048557"/>
    <lineage>
        <taxon>Bacteria</taxon>
        <taxon>Pseudomonadati</taxon>
        <taxon>Bacteroidota</taxon>
        <taxon>Cytophagia</taxon>
        <taxon>Cytophagales</taxon>
        <taxon>Cytophagaceae</taxon>
        <taxon>Spirosoma</taxon>
    </lineage>
</organism>
<sequence length="94" mass="10491">MATSLPPPRKKQLSETEIEAIINRGGNVAPQSPEPDDSDKPKFFNIRMTVGIFERIDKLRAKRPRKPGSPKLGVSTHDWIVEAVLAKLTQEEEG</sequence>
<protein>
    <recommendedName>
        <fullName evidence="4">CopG family transcriptional regulator</fullName>
    </recommendedName>
</protein>
<gene>
    <name evidence="2" type="ORF">ACFS25_20460</name>
</gene>
<reference evidence="3" key="1">
    <citation type="journal article" date="2019" name="Int. J. Syst. Evol. Microbiol.">
        <title>The Global Catalogue of Microorganisms (GCM) 10K type strain sequencing project: providing services to taxonomists for standard genome sequencing and annotation.</title>
        <authorList>
            <consortium name="The Broad Institute Genomics Platform"/>
            <consortium name="The Broad Institute Genome Sequencing Center for Infectious Disease"/>
            <person name="Wu L."/>
            <person name="Ma J."/>
        </authorList>
    </citation>
    <scope>NUCLEOTIDE SEQUENCE [LARGE SCALE GENOMIC DNA]</scope>
    <source>
        <strain evidence="3">KCTC 52490</strain>
    </source>
</reference>